<dbReference type="EMBL" id="FCQH01000033">
    <property type="protein sequence ID" value="CVL09176.1"/>
    <property type="molecule type" value="Genomic_DNA"/>
</dbReference>
<dbReference type="AlphaFoldDB" id="A0A1L7UPD6"/>
<sequence>MIDDDSKYFSLSGSIPVGGPSTWHITDWDQRRVVSVTMDGEQDDESLAIEHFSRYSDQLPPDIYRIYVSHTGEIISTYNDLKDDETCCIHYPTLQDICLPEGVQTVRRDQLEELERLGPDVDLVAYPPCLDGSAKKGRVVGFTNVYMPGGNLEENRSRVFKLEWLRQLIKVVDDLNLEYGIMHQDIAPRNLLIDESTDSIMLFDFNFAARRDCPSPGEGEEYVEDRNDIKGVIFTTYEIITQDNSLRNIPHEDQNVNNLVSKWVKHPESGKIEGQESV</sequence>
<keyword evidence="5" id="KW-1185">Reference proteome</keyword>
<evidence type="ECO:0000313" key="5">
    <source>
        <dbReference type="Proteomes" id="UP000184255"/>
    </source>
</evidence>
<dbReference type="PROSITE" id="PS00109">
    <property type="entry name" value="PROTEIN_KINASE_TYR"/>
    <property type="match status" value="1"/>
</dbReference>
<dbReference type="Gene3D" id="1.10.510.10">
    <property type="entry name" value="Transferase(Phosphotransferase) domain 1"/>
    <property type="match status" value="1"/>
</dbReference>
<dbReference type="SUPFAM" id="SSF56112">
    <property type="entry name" value="Protein kinase-like (PK-like)"/>
    <property type="match status" value="1"/>
</dbReference>
<evidence type="ECO:0000256" key="1">
    <source>
        <dbReference type="ARBA" id="ARBA00012513"/>
    </source>
</evidence>
<comment type="catalytic activity">
    <reaction evidence="3">
        <text>L-seryl-[protein] + ATP = O-phospho-L-seryl-[protein] + ADP + H(+)</text>
        <dbReference type="Rhea" id="RHEA:17989"/>
        <dbReference type="Rhea" id="RHEA-COMP:9863"/>
        <dbReference type="Rhea" id="RHEA-COMP:11604"/>
        <dbReference type="ChEBI" id="CHEBI:15378"/>
        <dbReference type="ChEBI" id="CHEBI:29999"/>
        <dbReference type="ChEBI" id="CHEBI:30616"/>
        <dbReference type="ChEBI" id="CHEBI:83421"/>
        <dbReference type="ChEBI" id="CHEBI:456216"/>
        <dbReference type="EC" id="2.7.11.1"/>
    </reaction>
</comment>
<protein>
    <recommendedName>
        <fullName evidence="1">non-specific serine/threonine protein kinase</fullName>
        <ecNumber evidence="1">2.7.11.1</ecNumber>
    </recommendedName>
</protein>
<dbReference type="GeneID" id="65094680"/>
<accession>A0A1L7UPD6</accession>
<name>A0A1L7UPD6_FUSMA</name>
<dbReference type="EC" id="2.7.11.1" evidence="1"/>
<organism evidence="4 5">
    <name type="scientific">Fusarium mangiferae</name>
    <name type="common">Mango malformation disease fungus</name>
    <dbReference type="NCBI Taxonomy" id="192010"/>
    <lineage>
        <taxon>Eukaryota</taxon>
        <taxon>Fungi</taxon>
        <taxon>Dikarya</taxon>
        <taxon>Ascomycota</taxon>
        <taxon>Pezizomycotina</taxon>
        <taxon>Sordariomycetes</taxon>
        <taxon>Hypocreomycetidae</taxon>
        <taxon>Hypocreales</taxon>
        <taxon>Nectriaceae</taxon>
        <taxon>Fusarium</taxon>
        <taxon>Fusarium fujikuroi species complex</taxon>
    </lineage>
</organism>
<dbReference type="InterPro" id="IPR008266">
    <property type="entry name" value="Tyr_kinase_AS"/>
</dbReference>
<gene>
    <name evidence="4" type="ORF">FMAN_15440</name>
</gene>
<dbReference type="RefSeq" id="XP_041691500.1">
    <property type="nucleotide sequence ID" value="XM_041826164.1"/>
</dbReference>
<evidence type="ECO:0000313" key="4">
    <source>
        <dbReference type="EMBL" id="CVL09176.1"/>
    </source>
</evidence>
<evidence type="ECO:0000256" key="2">
    <source>
        <dbReference type="ARBA" id="ARBA00047899"/>
    </source>
</evidence>
<proteinExistence type="predicted"/>
<evidence type="ECO:0000256" key="3">
    <source>
        <dbReference type="ARBA" id="ARBA00048679"/>
    </source>
</evidence>
<reference evidence="5" key="1">
    <citation type="journal article" date="2016" name="Genome Biol. Evol.">
        <title>Comparative 'omics' of the Fusarium fujikuroi species complex highlights differences in genetic potential and metabolite synthesis.</title>
        <authorList>
            <person name="Niehaus E.-M."/>
            <person name="Muensterkoetter M."/>
            <person name="Proctor R.H."/>
            <person name="Brown D.W."/>
            <person name="Sharon A."/>
            <person name="Idan Y."/>
            <person name="Oren-Young L."/>
            <person name="Sieber C.M."/>
            <person name="Novak O."/>
            <person name="Pencik A."/>
            <person name="Tarkowska D."/>
            <person name="Hromadova K."/>
            <person name="Freeman S."/>
            <person name="Maymon M."/>
            <person name="Elazar M."/>
            <person name="Youssef S.A."/>
            <person name="El-Shabrawy E.S.M."/>
            <person name="Shalaby A.B.A."/>
            <person name="Houterman P."/>
            <person name="Brock N.L."/>
            <person name="Burkhardt I."/>
            <person name="Tsavkelova E.A."/>
            <person name="Dickschat J.S."/>
            <person name="Galuszka P."/>
            <person name="Gueldener U."/>
            <person name="Tudzynski B."/>
        </authorList>
    </citation>
    <scope>NUCLEOTIDE SEQUENCE [LARGE SCALE GENOMIC DNA]</scope>
    <source>
        <strain evidence="5">MRC7560</strain>
    </source>
</reference>
<dbReference type="InterPro" id="IPR011009">
    <property type="entry name" value="Kinase-like_dom_sf"/>
</dbReference>
<comment type="catalytic activity">
    <reaction evidence="2">
        <text>L-threonyl-[protein] + ATP = O-phospho-L-threonyl-[protein] + ADP + H(+)</text>
        <dbReference type="Rhea" id="RHEA:46608"/>
        <dbReference type="Rhea" id="RHEA-COMP:11060"/>
        <dbReference type="Rhea" id="RHEA-COMP:11605"/>
        <dbReference type="ChEBI" id="CHEBI:15378"/>
        <dbReference type="ChEBI" id="CHEBI:30013"/>
        <dbReference type="ChEBI" id="CHEBI:30616"/>
        <dbReference type="ChEBI" id="CHEBI:61977"/>
        <dbReference type="ChEBI" id="CHEBI:456216"/>
        <dbReference type="EC" id="2.7.11.1"/>
    </reaction>
</comment>
<comment type="caution">
    <text evidence="4">The sequence shown here is derived from an EMBL/GenBank/DDBJ whole genome shotgun (WGS) entry which is preliminary data.</text>
</comment>
<dbReference type="VEuPathDB" id="FungiDB:FMAN_15440"/>
<dbReference type="Proteomes" id="UP000184255">
    <property type="component" value="Unassembled WGS sequence"/>
</dbReference>
<dbReference type="GO" id="GO:0004674">
    <property type="term" value="F:protein serine/threonine kinase activity"/>
    <property type="evidence" value="ECO:0007669"/>
    <property type="project" value="UniProtKB-EC"/>
</dbReference>